<evidence type="ECO:0000313" key="1">
    <source>
        <dbReference type="EMBL" id="ORC34864.1"/>
    </source>
</evidence>
<evidence type="ECO:0000313" key="2">
    <source>
        <dbReference type="Proteomes" id="UP000192343"/>
    </source>
</evidence>
<protein>
    <submittedName>
        <fullName evidence="1">Uncharacterized protein</fullName>
    </submittedName>
</protein>
<name>A0A1Y1RY97_9SPIO</name>
<proteinExistence type="predicted"/>
<dbReference type="EMBL" id="MWQY01000011">
    <property type="protein sequence ID" value="ORC34864.1"/>
    <property type="molecule type" value="Genomic_DNA"/>
</dbReference>
<comment type="caution">
    <text evidence="1">The sequence shown here is derived from an EMBL/GenBank/DDBJ whole genome shotgun (WGS) entry which is preliminary data.</text>
</comment>
<organism evidence="1 2">
    <name type="scientific">Marispirochaeta aestuarii</name>
    <dbReference type="NCBI Taxonomy" id="1963862"/>
    <lineage>
        <taxon>Bacteria</taxon>
        <taxon>Pseudomonadati</taxon>
        <taxon>Spirochaetota</taxon>
        <taxon>Spirochaetia</taxon>
        <taxon>Spirochaetales</taxon>
        <taxon>Spirochaetaceae</taxon>
        <taxon>Marispirochaeta</taxon>
    </lineage>
</organism>
<accession>A0A1Y1RY97</accession>
<dbReference type="RefSeq" id="WP_083050827.1">
    <property type="nucleotide sequence ID" value="NZ_MWQY01000011.1"/>
</dbReference>
<reference evidence="1 2" key="1">
    <citation type="submission" date="2017-03" db="EMBL/GenBank/DDBJ databases">
        <title>Draft Genome sequence of Marispirochaeta sp. strain JC444.</title>
        <authorList>
            <person name="Shivani Y."/>
            <person name="Subhash Y."/>
            <person name="Sasikala C."/>
            <person name="Ramana C."/>
        </authorList>
    </citation>
    <scope>NUCLEOTIDE SEQUENCE [LARGE SCALE GENOMIC DNA]</scope>
    <source>
        <strain evidence="1 2">JC444</strain>
    </source>
</reference>
<dbReference type="AlphaFoldDB" id="A0A1Y1RY97"/>
<sequence>MPPCETLPAVFSSRWKRRLLGLVVLFLIPCALFSQESPDIMVLLKGPYQEQGLPFLPRDISLHFRGEYLYRETRISIFYLQRSLAAESDWQDGGCAFETGLLYNPRLGKIMYLPFRNGESIVALVPEKADLDMCAVLSSFQRRFLYFLNTSRQWILPPFPGVVEISGSQAP</sequence>
<dbReference type="STRING" id="1963862.B4O97_11030"/>
<gene>
    <name evidence="1" type="ORF">B4O97_11030</name>
</gene>
<keyword evidence="2" id="KW-1185">Reference proteome</keyword>
<dbReference type="Proteomes" id="UP000192343">
    <property type="component" value="Unassembled WGS sequence"/>
</dbReference>